<dbReference type="OMA" id="FTVPWSK"/>
<evidence type="ECO:0000256" key="2">
    <source>
        <dbReference type="ARBA" id="ARBA00022729"/>
    </source>
</evidence>
<dbReference type="GO" id="GO:0005783">
    <property type="term" value="C:endoplasmic reticulum"/>
    <property type="evidence" value="ECO:0007669"/>
    <property type="project" value="TreeGrafter"/>
</dbReference>
<dbReference type="InterPro" id="IPR051063">
    <property type="entry name" value="PDI"/>
</dbReference>
<reference evidence="5 6" key="1">
    <citation type="submission" date="2015-12" db="EMBL/GenBank/DDBJ databases">
        <title>The genome of Folsomia candida.</title>
        <authorList>
            <person name="Faddeeva A."/>
            <person name="Derks M.F."/>
            <person name="Anvar Y."/>
            <person name="Smit S."/>
            <person name="Van Straalen N."/>
            <person name="Roelofs D."/>
        </authorList>
    </citation>
    <scope>NUCLEOTIDE SEQUENCE [LARGE SCALE GENOMIC DNA]</scope>
    <source>
        <strain evidence="5 6">VU population</strain>
        <tissue evidence="5">Whole body</tissue>
    </source>
</reference>
<evidence type="ECO:0000259" key="4">
    <source>
        <dbReference type="PROSITE" id="PS51352"/>
    </source>
</evidence>
<gene>
    <name evidence="5" type="ORF">Fcan01_02407</name>
</gene>
<keyword evidence="2 3" id="KW-0732">Signal</keyword>
<dbReference type="GO" id="GO:0006457">
    <property type="term" value="P:protein folding"/>
    <property type="evidence" value="ECO:0007669"/>
    <property type="project" value="TreeGrafter"/>
</dbReference>
<proteinExistence type="inferred from homology"/>
<feature type="chain" id="PRO_5012285237" evidence="3">
    <location>
        <begin position="21"/>
        <end position="393"/>
    </location>
</feature>
<accession>A0A226EVC1</accession>
<dbReference type="InterPro" id="IPR036249">
    <property type="entry name" value="Thioredoxin-like_sf"/>
</dbReference>
<dbReference type="AlphaFoldDB" id="A0A226EVC1"/>
<comment type="caution">
    <text evidence="5">The sequence shown here is derived from an EMBL/GenBank/DDBJ whole genome shotgun (WGS) entry which is preliminary data.</text>
</comment>
<dbReference type="Proteomes" id="UP000198287">
    <property type="component" value="Unassembled WGS sequence"/>
</dbReference>
<dbReference type="STRING" id="158441.A0A226EVC1"/>
<dbReference type="GO" id="GO:0003756">
    <property type="term" value="F:protein disulfide isomerase activity"/>
    <property type="evidence" value="ECO:0007669"/>
    <property type="project" value="TreeGrafter"/>
</dbReference>
<feature type="domain" description="Thioredoxin" evidence="4">
    <location>
        <begin position="145"/>
        <end position="262"/>
    </location>
</feature>
<organism evidence="5 6">
    <name type="scientific">Folsomia candida</name>
    <name type="common">Springtail</name>
    <dbReference type="NCBI Taxonomy" id="158441"/>
    <lineage>
        <taxon>Eukaryota</taxon>
        <taxon>Metazoa</taxon>
        <taxon>Ecdysozoa</taxon>
        <taxon>Arthropoda</taxon>
        <taxon>Hexapoda</taxon>
        <taxon>Collembola</taxon>
        <taxon>Entomobryomorpha</taxon>
        <taxon>Isotomoidea</taxon>
        <taxon>Isotomidae</taxon>
        <taxon>Proisotominae</taxon>
        <taxon>Folsomia</taxon>
    </lineage>
</organism>
<dbReference type="InterPro" id="IPR013766">
    <property type="entry name" value="Thioredoxin_domain"/>
</dbReference>
<feature type="signal peptide" evidence="3">
    <location>
        <begin position="1"/>
        <end position="20"/>
    </location>
</feature>
<dbReference type="EMBL" id="LNIX01000001">
    <property type="protein sequence ID" value="OXA61575.1"/>
    <property type="molecule type" value="Genomic_DNA"/>
</dbReference>
<evidence type="ECO:0000313" key="5">
    <source>
        <dbReference type="EMBL" id="OXA61575.1"/>
    </source>
</evidence>
<dbReference type="CDD" id="cd02961">
    <property type="entry name" value="PDI_a_family"/>
    <property type="match status" value="1"/>
</dbReference>
<dbReference type="SUPFAM" id="SSF52833">
    <property type="entry name" value="Thioredoxin-like"/>
    <property type="match status" value="3"/>
</dbReference>
<dbReference type="Gene3D" id="3.40.30.10">
    <property type="entry name" value="Glutaredoxin"/>
    <property type="match status" value="3"/>
</dbReference>
<evidence type="ECO:0000256" key="1">
    <source>
        <dbReference type="ARBA" id="ARBA00006347"/>
    </source>
</evidence>
<comment type="similarity">
    <text evidence="1">Belongs to the protein disulfide isomerase family.</text>
</comment>
<dbReference type="PANTHER" id="PTHR45672:SF3">
    <property type="entry name" value="THIOREDOXIN DOMAIN-CONTAINING PROTEIN 5"/>
    <property type="match status" value="1"/>
</dbReference>
<dbReference type="Pfam" id="PF00085">
    <property type="entry name" value="Thioredoxin"/>
    <property type="match status" value="3"/>
</dbReference>
<dbReference type="PANTHER" id="PTHR45672">
    <property type="entry name" value="PROTEIN DISULFIDE-ISOMERASE C17H9.14C-RELATED"/>
    <property type="match status" value="1"/>
</dbReference>
<name>A0A226EVC1_FOLCA</name>
<keyword evidence="6" id="KW-1185">Reference proteome</keyword>
<sequence>MKSYAIRLVFILCICCSTSAQNSVETVLKYNGDQFKKEVPNKPHFIFYFVPWSGESKNIAGIWEELAFKFNKKPDSEVVVAKVDCQAESDLCAYQDISDYPTIKFYRPGADPMGVRYRGVEDLNSVEQFMNRNLGNNAEFVFGARVPMIPEPDGGLHWLQDENFDEAMGSVSKAFVKFCTPWSSKCMDLDPIWKEIAKHFRFEDDFILGQVDCSMSKSTCNENEVRGYPTLLWLQDGIVVEKYESKDRSVETLKKYLLEKLGREEVRRLPVGYEEEKDPTDVVGLSKDEFYETLKGPKLVFVQYWTAWCSDCLAMDTAWETLAANYNEKNSKIIIATVDCVLDKAICDEQKVVDFPTLNLYQNGKLVSTYTGNHEVKDMTLFVDIAIKAKQEL</sequence>
<dbReference type="PROSITE" id="PS51352">
    <property type="entry name" value="THIOREDOXIN_2"/>
    <property type="match status" value="2"/>
</dbReference>
<evidence type="ECO:0000313" key="6">
    <source>
        <dbReference type="Proteomes" id="UP000198287"/>
    </source>
</evidence>
<evidence type="ECO:0000256" key="3">
    <source>
        <dbReference type="SAM" id="SignalP"/>
    </source>
</evidence>
<dbReference type="OrthoDB" id="71336at2759"/>
<feature type="domain" description="Thioredoxin" evidence="4">
    <location>
        <begin position="263"/>
        <end position="388"/>
    </location>
</feature>
<protein>
    <submittedName>
        <fullName evidence="5">Thioredoxin domain-containing protein 5</fullName>
    </submittedName>
</protein>